<dbReference type="Proteomes" id="UP000271974">
    <property type="component" value="Unassembled WGS sequence"/>
</dbReference>
<dbReference type="STRING" id="188477.A0A3S1B2C3"/>
<dbReference type="EMBL" id="RQTK01001470">
    <property type="protein sequence ID" value="RUS70185.1"/>
    <property type="molecule type" value="Genomic_DNA"/>
</dbReference>
<feature type="domain" description="DUF7959" evidence="2">
    <location>
        <begin position="190"/>
        <end position="273"/>
    </location>
</feature>
<evidence type="ECO:0000259" key="2">
    <source>
        <dbReference type="Pfam" id="PF25899"/>
    </source>
</evidence>
<dbReference type="PANTHER" id="PTHR36902:SF1">
    <property type="entry name" value="ENRICHED IN SURFACE-LABELED PROTEOME PROTEIN 9"/>
    <property type="match status" value="1"/>
</dbReference>
<organism evidence="3 4">
    <name type="scientific">Elysia chlorotica</name>
    <name type="common">Eastern emerald elysia</name>
    <name type="synonym">Sea slug</name>
    <dbReference type="NCBI Taxonomy" id="188477"/>
    <lineage>
        <taxon>Eukaryota</taxon>
        <taxon>Metazoa</taxon>
        <taxon>Spiralia</taxon>
        <taxon>Lophotrochozoa</taxon>
        <taxon>Mollusca</taxon>
        <taxon>Gastropoda</taxon>
        <taxon>Heterobranchia</taxon>
        <taxon>Euthyneura</taxon>
        <taxon>Panpulmonata</taxon>
        <taxon>Sacoglossa</taxon>
        <taxon>Placobranchoidea</taxon>
        <taxon>Plakobranchidae</taxon>
        <taxon>Elysia</taxon>
    </lineage>
</organism>
<gene>
    <name evidence="3" type="ORF">EGW08_022058</name>
</gene>
<evidence type="ECO:0000313" key="4">
    <source>
        <dbReference type="Proteomes" id="UP000271974"/>
    </source>
</evidence>
<keyword evidence="4" id="KW-1185">Reference proteome</keyword>
<name>A0A3S1B2C3_ELYCH</name>
<dbReference type="OrthoDB" id="5983572at2759"/>
<dbReference type="InterPro" id="IPR058265">
    <property type="entry name" value="DUF7959"/>
</dbReference>
<comment type="caution">
    <text evidence="3">The sequence shown here is derived from an EMBL/GenBank/DDBJ whole genome shotgun (WGS) entry which is preliminary data.</text>
</comment>
<reference evidence="3 4" key="1">
    <citation type="submission" date="2019-01" db="EMBL/GenBank/DDBJ databases">
        <title>A draft genome assembly of the solar-powered sea slug Elysia chlorotica.</title>
        <authorList>
            <person name="Cai H."/>
            <person name="Li Q."/>
            <person name="Fang X."/>
            <person name="Li J."/>
            <person name="Curtis N.E."/>
            <person name="Altenburger A."/>
            <person name="Shibata T."/>
            <person name="Feng M."/>
            <person name="Maeda T."/>
            <person name="Schwartz J.A."/>
            <person name="Shigenobu S."/>
            <person name="Lundholm N."/>
            <person name="Nishiyama T."/>
            <person name="Yang H."/>
            <person name="Hasebe M."/>
            <person name="Li S."/>
            <person name="Pierce S.K."/>
            <person name="Wang J."/>
        </authorList>
    </citation>
    <scope>NUCLEOTIDE SEQUENCE [LARGE SCALE GENOMIC DNA]</scope>
    <source>
        <strain evidence="3">EC2010</strain>
        <tissue evidence="3">Whole organism of an adult</tissue>
    </source>
</reference>
<dbReference type="Pfam" id="PF25899">
    <property type="entry name" value="DUF7959"/>
    <property type="match status" value="1"/>
</dbReference>
<feature type="domain" description="LolA-like" evidence="1">
    <location>
        <begin position="12"/>
        <end position="169"/>
    </location>
</feature>
<protein>
    <submittedName>
        <fullName evidence="3">Uncharacterized protein</fullName>
    </submittedName>
</protein>
<dbReference type="Pfam" id="PF25898">
    <property type="entry name" value="LolA_2nd_metazoa"/>
    <property type="match status" value="1"/>
</dbReference>
<dbReference type="AlphaFoldDB" id="A0A3S1B2C3"/>
<feature type="non-terminal residue" evidence="3">
    <location>
        <position position="278"/>
    </location>
</feature>
<sequence>MRARGKKVDLFGDNVLDEIHDFNTGVAYIIDTARGNCSVSPIEENDLDDTSDNQGHVTMRTAAELLLLDGSGQKPVYAGSRNIRGIDCDVWVAKRVNYPPGTKLNATWEWAFVNSSWTYTDQGSNLLPKGGTLMQLSLTQGYRTVTYYNIYNFRQDQQSFSHFDISPCFENRKRRIFAVSFPGKSAPTIAVNLQYFKDGVVEQVAKLTGLSPLRVGHLQVNFESDVKLMFEIFDKTPIPGDVTTVKQEVDLAKAGDALYKAVRTNKFSVPIVSYNGTK</sequence>
<dbReference type="InterPro" id="IPR058831">
    <property type="entry name" value="LolA-like_dom_2nd"/>
</dbReference>
<dbReference type="PANTHER" id="PTHR36902">
    <property type="entry name" value="ENRICHED IN SURFACE-LABELED PROTEOME PROTEIN 9"/>
    <property type="match status" value="1"/>
</dbReference>
<proteinExistence type="predicted"/>
<evidence type="ECO:0000313" key="3">
    <source>
        <dbReference type="EMBL" id="RUS70185.1"/>
    </source>
</evidence>
<evidence type="ECO:0000259" key="1">
    <source>
        <dbReference type="Pfam" id="PF25898"/>
    </source>
</evidence>
<accession>A0A3S1B2C3</accession>